<evidence type="ECO:0000313" key="1">
    <source>
        <dbReference type="EMBL" id="GHO90964.1"/>
    </source>
</evidence>
<keyword evidence="2" id="KW-1185">Reference proteome</keyword>
<sequence length="60" mass="6580">MTELSLPGTHFVLIQTHLSFSFLKTLFHCPARPKSLWLNAVVHISSGEEDGLAMGKSKGI</sequence>
<dbReference type="EMBL" id="BNJK01000001">
    <property type="protein sequence ID" value="GHO90964.1"/>
    <property type="molecule type" value="Genomic_DNA"/>
</dbReference>
<dbReference type="Proteomes" id="UP000597444">
    <property type="component" value="Unassembled WGS sequence"/>
</dbReference>
<gene>
    <name evidence="1" type="ORF">KSF_010120</name>
</gene>
<accession>A0A8J3IGT9</accession>
<dbReference type="AlphaFoldDB" id="A0A8J3IGT9"/>
<evidence type="ECO:0000313" key="2">
    <source>
        <dbReference type="Proteomes" id="UP000597444"/>
    </source>
</evidence>
<name>A0A8J3IGT9_9CHLR</name>
<proteinExistence type="predicted"/>
<protein>
    <submittedName>
        <fullName evidence="1">Uncharacterized protein</fullName>
    </submittedName>
</protein>
<reference evidence="1" key="1">
    <citation type="submission" date="2020-10" db="EMBL/GenBank/DDBJ databases">
        <title>Taxonomic study of unclassified bacteria belonging to the class Ktedonobacteria.</title>
        <authorList>
            <person name="Yabe S."/>
            <person name="Wang C.M."/>
            <person name="Zheng Y."/>
            <person name="Sakai Y."/>
            <person name="Cavaletti L."/>
            <person name="Monciardini P."/>
            <person name="Donadio S."/>
        </authorList>
    </citation>
    <scope>NUCLEOTIDE SEQUENCE</scope>
    <source>
        <strain evidence="1">ID150040</strain>
    </source>
</reference>
<organism evidence="1 2">
    <name type="scientific">Reticulibacter mediterranei</name>
    <dbReference type="NCBI Taxonomy" id="2778369"/>
    <lineage>
        <taxon>Bacteria</taxon>
        <taxon>Bacillati</taxon>
        <taxon>Chloroflexota</taxon>
        <taxon>Ktedonobacteria</taxon>
        <taxon>Ktedonobacterales</taxon>
        <taxon>Reticulibacteraceae</taxon>
        <taxon>Reticulibacter</taxon>
    </lineage>
</organism>
<comment type="caution">
    <text evidence="1">The sequence shown here is derived from an EMBL/GenBank/DDBJ whole genome shotgun (WGS) entry which is preliminary data.</text>
</comment>